<dbReference type="Gene3D" id="2.40.30.170">
    <property type="match status" value="1"/>
</dbReference>
<organism evidence="5 6">
    <name type="scientific">Rosistilla ulvae</name>
    <dbReference type="NCBI Taxonomy" id="1930277"/>
    <lineage>
        <taxon>Bacteria</taxon>
        <taxon>Pseudomonadati</taxon>
        <taxon>Planctomycetota</taxon>
        <taxon>Planctomycetia</taxon>
        <taxon>Pirellulales</taxon>
        <taxon>Pirellulaceae</taxon>
        <taxon>Rosistilla</taxon>
    </lineage>
</organism>
<reference evidence="5 6" key="1">
    <citation type="submission" date="2019-02" db="EMBL/GenBank/DDBJ databases">
        <title>Deep-cultivation of Planctomycetes and their phenomic and genomic characterization uncovers novel biology.</title>
        <authorList>
            <person name="Wiegand S."/>
            <person name="Jogler M."/>
            <person name="Boedeker C."/>
            <person name="Pinto D."/>
            <person name="Vollmers J."/>
            <person name="Rivas-Marin E."/>
            <person name="Kohn T."/>
            <person name="Peeters S.H."/>
            <person name="Heuer A."/>
            <person name="Rast P."/>
            <person name="Oberbeckmann S."/>
            <person name="Bunk B."/>
            <person name="Jeske O."/>
            <person name="Meyerdierks A."/>
            <person name="Storesund J.E."/>
            <person name="Kallscheuer N."/>
            <person name="Luecker S."/>
            <person name="Lage O.M."/>
            <person name="Pohl T."/>
            <person name="Merkel B.J."/>
            <person name="Hornburger P."/>
            <person name="Mueller R.-W."/>
            <person name="Bruemmer F."/>
            <person name="Labrenz M."/>
            <person name="Spormann A.M."/>
            <person name="Op den Camp H."/>
            <person name="Overmann J."/>
            <person name="Amann R."/>
            <person name="Jetten M.S.M."/>
            <person name="Mascher T."/>
            <person name="Medema M.H."/>
            <person name="Devos D.P."/>
            <person name="Kaster A.-K."/>
            <person name="Ovreas L."/>
            <person name="Rohde M."/>
            <person name="Galperin M.Y."/>
            <person name="Jogler C."/>
        </authorList>
    </citation>
    <scope>NUCLEOTIDE SEQUENCE [LARGE SCALE GENOMIC DNA]</scope>
    <source>
        <strain evidence="5 6">EC9</strain>
    </source>
</reference>
<dbReference type="GO" id="GO:0015562">
    <property type="term" value="F:efflux transmembrane transporter activity"/>
    <property type="evidence" value="ECO:0007669"/>
    <property type="project" value="TreeGrafter"/>
</dbReference>
<keyword evidence="3" id="KW-0472">Membrane</keyword>
<proteinExistence type="predicted"/>
<dbReference type="PANTHER" id="PTHR30469:SF15">
    <property type="entry name" value="HLYD FAMILY OF SECRETION PROTEINS"/>
    <property type="match status" value="1"/>
</dbReference>
<dbReference type="Proteomes" id="UP000319557">
    <property type="component" value="Chromosome"/>
</dbReference>
<evidence type="ECO:0000256" key="2">
    <source>
        <dbReference type="SAM" id="MobiDB-lite"/>
    </source>
</evidence>
<evidence type="ECO:0000256" key="3">
    <source>
        <dbReference type="SAM" id="Phobius"/>
    </source>
</evidence>
<dbReference type="Pfam" id="PF25967">
    <property type="entry name" value="RND-MFP_C"/>
    <property type="match status" value="1"/>
</dbReference>
<evidence type="ECO:0000313" key="6">
    <source>
        <dbReference type="Proteomes" id="UP000319557"/>
    </source>
</evidence>
<feature type="region of interest" description="Disordered" evidence="2">
    <location>
        <begin position="1"/>
        <end position="26"/>
    </location>
</feature>
<feature type="domain" description="Multidrug resistance protein MdtA-like C-terminal permuted SH3" evidence="4">
    <location>
        <begin position="441"/>
        <end position="500"/>
    </location>
</feature>
<keyword evidence="3" id="KW-0812">Transmembrane</keyword>
<dbReference type="EMBL" id="CP036261">
    <property type="protein sequence ID" value="QDS88257.1"/>
    <property type="molecule type" value="Genomic_DNA"/>
</dbReference>
<dbReference type="PANTHER" id="PTHR30469">
    <property type="entry name" value="MULTIDRUG RESISTANCE PROTEIN MDTA"/>
    <property type="match status" value="1"/>
</dbReference>
<dbReference type="InterPro" id="IPR058627">
    <property type="entry name" value="MdtA-like_C"/>
</dbReference>
<protein>
    <submittedName>
        <fullName evidence="5">Multidrug efflux system subunit MdtA</fullName>
    </submittedName>
</protein>
<dbReference type="Gene3D" id="2.40.50.100">
    <property type="match status" value="2"/>
</dbReference>
<dbReference type="Gene3D" id="1.10.287.470">
    <property type="entry name" value="Helix hairpin bin"/>
    <property type="match status" value="1"/>
</dbReference>
<dbReference type="Gene3D" id="2.40.420.20">
    <property type="match status" value="1"/>
</dbReference>
<keyword evidence="1" id="KW-0175">Coiled coil</keyword>
<name>A0A517M049_9BACT</name>
<evidence type="ECO:0000256" key="1">
    <source>
        <dbReference type="SAM" id="Coils"/>
    </source>
</evidence>
<gene>
    <name evidence="5" type="ORF">EC9_24470</name>
</gene>
<dbReference type="OrthoDB" id="234983at2"/>
<keyword evidence="6" id="KW-1185">Reference proteome</keyword>
<evidence type="ECO:0000259" key="4">
    <source>
        <dbReference type="Pfam" id="PF25967"/>
    </source>
</evidence>
<accession>A0A517M049</accession>
<keyword evidence="3" id="KW-1133">Transmembrane helix</keyword>
<dbReference type="AlphaFoldDB" id="A0A517M049"/>
<evidence type="ECO:0000313" key="5">
    <source>
        <dbReference type="EMBL" id="QDS88257.1"/>
    </source>
</evidence>
<sequence length="519" mass="55818">MPDRPLDLSKLALQRGPSPGESTSARRQPRPWLLRYALPIGILLGFLGLLLASAGRQWLPRQSVTVVPVIVQRGEIQQAGTALFQAAGWIEPRPSAISVAALAPGVIESLLVVEGQQVAKDEPIARLIAIDAELAVEQAQATLAIRNGELRRAEAERDAAMIRVEQPVHLQVALAEAKSVLAKAKTQRDALPFLIEAAEAARKFTADSVAGKTAARNAIAGIVLQRAQSEHAQADATLRELRDREPNLQREIDAVQSKVDALETQLKLLVEERRQLEEAHAKVESAAALRDEAASLLRAAQLNLKRTVVTAPIAGRVLRVIASPGTRVMGLEHNSRQSSSTVIEMYDPTRLQVRADVRLDDVPMVVPGQSVEIETASAAGTLRGRVLQSTSIANIQKNTLEVKVELIDPPSSVSPEMLVTATFLAPELPQSQSEPTETVRIMIPKTLVQTGESGPFVWLVDSSGLAQRRPIKAGKSSEEGLVPVLEGLQVTDKLIASGIENLQPGDGVQVSGEEQSLGR</sequence>
<dbReference type="RefSeq" id="WP_145345367.1">
    <property type="nucleotide sequence ID" value="NZ_CP036261.1"/>
</dbReference>
<feature type="transmembrane region" description="Helical" evidence="3">
    <location>
        <begin position="36"/>
        <end position="55"/>
    </location>
</feature>
<dbReference type="KEGG" id="ruv:EC9_24470"/>
<dbReference type="GO" id="GO:1990281">
    <property type="term" value="C:efflux pump complex"/>
    <property type="evidence" value="ECO:0007669"/>
    <property type="project" value="TreeGrafter"/>
</dbReference>
<feature type="coiled-coil region" evidence="1">
    <location>
        <begin position="224"/>
        <end position="289"/>
    </location>
</feature>
<dbReference type="SUPFAM" id="SSF111369">
    <property type="entry name" value="HlyD-like secretion proteins"/>
    <property type="match status" value="1"/>
</dbReference>